<dbReference type="PROSITE" id="PS00233">
    <property type="entry name" value="CHIT_BIND_RR_1"/>
    <property type="match status" value="1"/>
</dbReference>
<dbReference type="InterPro" id="IPR050468">
    <property type="entry name" value="Cuticle_Struct_Prot"/>
</dbReference>
<reference evidence="5" key="1">
    <citation type="submission" date="2014-11" db="EMBL/GenBank/DDBJ databases">
        <authorList>
            <person name="Geib S."/>
        </authorList>
    </citation>
    <scope>NUCLEOTIDE SEQUENCE</scope>
</reference>
<accession>A0A0A1XA86</accession>
<evidence type="ECO:0000256" key="1">
    <source>
        <dbReference type="ARBA" id="ARBA00022460"/>
    </source>
</evidence>
<dbReference type="OrthoDB" id="8188035at2759"/>
<dbReference type="PROSITE" id="PS51155">
    <property type="entry name" value="CHIT_BIND_RR_2"/>
    <property type="match status" value="1"/>
</dbReference>
<feature type="chain" id="PRO_5013130794" evidence="4">
    <location>
        <begin position="16"/>
        <end position="394"/>
    </location>
</feature>
<evidence type="ECO:0000256" key="3">
    <source>
        <dbReference type="SAM" id="MobiDB-lite"/>
    </source>
</evidence>
<feature type="region of interest" description="Disordered" evidence="3">
    <location>
        <begin position="215"/>
        <end position="278"/>
    </location>
</feature>
<evidence type="ECO:0000256" key="4">
    <source>
        <dbReference type="SAM" id="SignalP"/>
    </source>
</evidence>
<reference evidence="5" key="2">
    <citation type="journal article" date="2015" name="Gigascience">
        <title>Reconstructing a comprehensive transcriptome assembly of a white-pupal translocated strain of the pest fruit fly Bactrocera cucurbitae.</title>
        <authorList>
            <person name="Sim S.B."/>
            <person name="Calla B."/>
            <person name="Hall B."/>
            <person name="DeRego T."/>
            <person name="Geib S.M."/>
        </authorList>
    </citation>
    <scope>NUCLEOTIDE SEQUENCE</scope>
</reference>
<proteinExistence type="predicted"/>
<feature type="signal peptide" evidence="4">
    <location>
        <begin position="1"/>
        <end position="15"/>
    </location>
</feature>
<dbReference type="GeneID" id="105211571"/>
<sequence length="394" mass="43009">MRFILALIWVTLTTASTIHYTPNEILLTKLESATLDKKDTAPANTQYHEQDSNGFYSYGYSADQSAKAEYLTLDGSSRGFYSYVDADGKLQTVKYEAGRNQGFKAAATNLPKAPKNPNRFAPLPVRDTPEVQEAKKAHFEAYREAELRAALASQNEAVQLGELGLEGQQKSERPQQEVANILESTRSKILAILSESANTDNNNLNVGATAEISVGSAQDQEEDTENTDGEGDNGLLTLDNVQGAQDESEGNEDEGNASGGDNIAIENGEGENEAGELSNADRQMTSYKLSDLLGPIDQLNSRALYTFESDGHSSGLTQLQEKSDLALRQPKLTTIETVRVPVHSYYTVLAPTTKYTVITPTTHQLVPREEALKRGQSLPISLSSSFLSHRLRSK</sequence>
<dbReference type="GO" id="GO:0008010">
    <property type="term" value="F:structural constituent of chitin-based larval cuticle"/>
    <property type="evidence" value="ECO:0007669"/>
    <property type="project" value="TreeGrafter"/>
</dbReference>
<dbReference type="PANTHER" id="PTHR10380">
    <property type="entry name" value="CUTICLE PROTEIN"/>
    <property type="match status" value="1"/>
</dbReference>
<name>A0A0A1XA86_ZEUCU</name>
<keyword evidence="4" id="KW-0732">Signal</keyword>
<dbReference type="Pfam" id="PF00379">
    <property type="entry name" value="Chitin_bind_4"/>
    <property type="match status" value="1"/>
</dbReference>
<dbReference type="PANTHER" id="PTHR10380:SF196">
    <property type="entry name" value="CUTICULAR PROTEIN 72EA"/>
    <property type="match status" value="1"/>
</dbReference>
<dbReference type="InterPro" id="IPR000618">
    <property type="entry name" value="Insect_cuticle"/>
</dbReference>
<gene>
    <name evidence="5" type="primary">CUO6_6</name>
    <name evidence="5" type="ORF">g.8374</name>
</gene>
<feature type="compositionally biased region" description="Acidic residues" evidence="3">
    <location>
        <begin position="246"/>
        <end position="255"/>
    </location>
</feature>
<evidence type="ECO:0000313" key="5">
    <source>
        <dbReference type="EMBL" id="JAD07806.1"/>
    </source>
</evidence>
<feature type="compositionally biased region" description="Acidic residues" evidence="3">
    <location>
        <begin position="219"/>
        <end position="231"/>
    </location>
</feature>
<organism evidence="5">
    <name type="scientific">Zeugodacus cucurbitae</name>
    <name type="common">Melon fruit fly</name>
    <name type="synonym">Bactrocera cucurbitae</name>
    <dbReference type="NCBI Taxonomy" id="28588"/>
    <lineage>
        <taxon>Eukaryota</taxon>
        <taxon>Metazoa</taxon>
        <taxon>Ecdysozoa</taxon>
        <taxon>Arthropoda</taxon>
        <taxon>Hexapoda</taxon>
        <taxon>Insecta</taxon>
        <taxon>Pterygota</taxon>
        <taxon>Neoptera</taxon>
        <taxon>Endopterygota</taxon>
        <taxon>Diptera</taxon>
        <taxon>Brachycera</taxon>
        <taxon>Muscomorpha</taxon>
        <taxon>Tephritoidea</taxon>
        <taxon>Tephritidae</taxon>
        <taxon>Zeugodacus</taxon>
        <taxon>Zeugodacus</taxon>
    </lineage>
</organism>
<dbReference type="AlphaFoldDB" id="A0A0A1XA86"/>
<keyword evidence="1 2" id="KW-0193">Cuticle</keyword>
<evidence type="ECO:0000256" key="2">
    <source>
        <dbReference type="PROSITE-ProRule" id="PRU00497"/>
    </source>
</evidence>
<dbReference type="CTD" id="39816"/>
<protein>
    <submittedName>
        <fullName evidence="5">Cuticle protein 6</fullName>
    </submittedName>
</protein>
<dbReference type="EMBL" id="GBXI01006486">
    <property type="protein sequence ID" value="JAD07806.1"/>
    <property type="molecule type" value="Transcribed_RNA"/>
</dbReference>
<dbReference type="InterPro" id="IPR031311">
    <property type="entry name" value="CHIT_BIND_RR_consensus"/>
</dbReference>
<dbReference type="GO" id="GO:0062129">
    <property type="term" value="C:chitin-based extracellular matrix"/>
    <property type="evidence" value="ECO:0007669"/>
    <property type="project" value="TreeGrafter"/>
</dbReference>